<dbReference type="VEuPathDB" id="FungiDB:An09g04260"/>
<gene>
    <name evidence="1" type="ORF">An09g04260</name>
</gene>
<protein>
    <submittedName>
        <fullName evidence="1">Uncharacterized protein</fullName>
    </submittedName>
</protein>
<dbReference type="GeneID" id="84592026"/>
<sequence>MGTEYTTSTTAGSTPVSCRSTVSGLINSVVRLFGPRGFPGKSPGAKTVADYLTSGEDHCYDDLSLSKFSFPFLLPFPPSSRHLCAQIYPVVPVTFTNLTFLTTTRPGAAICAWSPLLSLAHLAVTWARHDTYFCLCPILSAFTWSVGISPALSQCVRHTTVASLEIVRTHVRALEPLLPPSFHIIPLDVKFRTISEL</sequence>
<reference evidence="1" key="1">
    <citation type="submission" date="2025-02" db="EMBL/GenBank/DDBJ databases">
        <authorList>
            <consortium name="NCBI Genome Project"/>
        </authorList>
    </citation>
    <scope>NUCLEOTIDE SEQUENCE</scope>
</reference>
<proteinExistence type="predicted"/>
<reference evidence="1" key="2">
    <citation type="submission" date="2025-08" db="UniProtKB">
        <authorList>
            <consortium name="RefSeq"/>
        </authorList>
    </citation>
    <scope>IDENTIFICATION</scope>
</reference>
<accession>A0AAJ8BYP9</accession>
<organism evidence="1">
    <name type="scientific">Aspergillus niger</name>
    <dbReference type="NCBI Taxonomy" id="5061"/>
    <lineage>
        <taxon>Eukaryota</taxon>
        <taxon>Fungi</taxon>
        <taxon>Dikarya</taxon>
        <taxon>Ascomycota</taxon>
        <taxon>Pezizomycotina</taxon>
        <taxon>Eurotiomycetes</taxon>
        <taxon>Eurotiomycetidae</taxon>
        <taxon>Eurotiales</taxon>
        <taxon>Aspergillaceae</taxon>
        <taxon>Aspergillus</taxon>
        <taxon>Aspergillus subgen. Circumdati</taxon>
    </lineage>
</organism>
<dbReference type="KEGG" id="ang:An09g04260"/>
<evidence type="ECO:0000313" key="1">
    <source>
        <dbReference type="RefSeq" id="XP_059606294.1"/>
    </source>
</evidence>
<name>A0AAJ8BYP9_ASPNG</name>
<dbReference type="AlphaFoldDB" id="A0AAJ8BYP9"/>
<dbReference type="RefSeq" id="XP_059606294.1">
    <property type="nucleotide sequence ID" value="XM_059749765.1"/>
</dbReference>